<proteinExistence type="predicted"/>
<dbReference type="InterPro" id="IPR044260">
    <property type="entry name" value="SKIP8-like"/>
</dbReference>
<evidence type="ECO:0000313" key="1">
    <source>
        <dbReference type="EMBL" id="KVI11041.1"/>
    </source>
</evidence>
<comment type="caution">
    <text evidence="1">The sequence shown here is derived from an EMBL/GenBank/DDBJ whole genome shotgun (WGS) entry which is preliminary data.</text>
</comment>
<dbReference type="PANTHER" id="PTHR47124">
    <property type="entry name" value="F-BOX PROTEIN SKIP8"/>
    <property type="match status" value="1"/>
</dbReference>
<protein>
    <submittedName>
        <fullName evidence="1">Uncharacterized protein</fullName>
    </submittedName>
</protein>
<dbReference type="PANTHER" id="PTHR47124:SF1">
    <property type="entry name" value="F-BOX PROTEIN SKIP8"/>
    <property type="match status" value="1"/>
</dbReference>
<evidence type="ECO:0000313" key="2">
    <source>
        <dbReference type="Proteomes" id="UP000243975"/>
    </source>
</evidence>
<dbReference type="STRING" id="59895.A0A124SHY8"/>
<dbReference type="AlphaFoldDB" id="A0A124SHY8"/>
<name>A0A124SHY8_CYNCS</name>
<accession>A0A124SHY8</accession>
<sequence length="70" mass="7613">MVANLAHLTLAFGLLGNIVSFMDFTIEQNGITLANGLKAYYAATRAIVMGLLWLNAYYVKCVHASGDIFT</sequence>
<organism evidence="1 2">
    <name type="scientific">Cynara cardunculus var. scolymus</name>
    <name type="common">Globe artichoke</name>
    <name type="synonym">Cynara scolymus</name>
    <dbReference type="NCBI Taxonomy" id="59895"/>
    <lineage>
        <taxon>Eukaryota</taxon>
        <taxon>Viridiplantae</taxon>
        <taxon>Streptophyta</taxon>
        <taxon>Embryophyta</taxon>
        <taxon>Tracheophyta</taxon>
        <taxon>Spermatophyta</taxon>
        <taxon>Magnoliopsida</taxon>
        <taxon>eudicotyledons</taxon>
        <taxon>Gunneridae</taxon>
        <taxon>Pentapetalae</taxon>
        <taxon>asterids</taxon>
        <taxon>campanulids</taxon>
        <taxon>Asterales</taxon>
        <taxon>Asteraceae</taxon>
        <taxon>Carduoideae</taxon>
        <taxon>Cardueae</taxon>
        <taxon>Carduinae</taxon>
        <taxon>Cynara</taxon>
    </lineage>
</organism>
<feature type="non-terminal residue" evidence="1">
    <location>
        <position position="1"/>
    </location>
</feature>
<dbReference type="Proteomes" id="UP000243975">
    <property type="component" value="Unassembled WGS sequence"/>
</dbReference>
<dbReference type="EMBL" id="LEKV01000939">
    <property type="protein sequence ID" value="KVI11041.1"/>
    <property type="molecule type" value="Genomic_DNA"/>
</dbReference>
<reference evidence="1 2" key="1">
    <citation type="journal article" date="2016" name="Sci. Rep.">
        <title>The genome sequence of the outbreeding globe artichoke constructed de novo incorporating a phase-aware low-pass sequencing strategy of F1 progeny.</title>
        <authorList>
            <person name="Scaglione D."/>
            <person name="Reyes-Chin-Wo S."/>
            <person name="Acquadro A."/>
            <person name="Froenicke L."/>
            <person name="Portis E."/>
            <person name="Beitel C."/>
            <person name="Tirone M."/>
            <person name="Mauro R."/>
            <person name="Lo Monaco A."/>
            <person name="Mauromicale G."/>
            <person name="Faccioli P."/>
            <person name="Cattivelli L."/>
            <person name="Rieseberg L."/>
            <person name="Michelmore R."/>
            <person name="Lanteri S."/>
        </authorList>
    </citation>
    <scope>NUCLEOTIDE SEQUENCE [LARGE SCALE GENOMIC DNA]</scope>
    <source>
        <strain evidence="1">2C</strain>
    </source>
</reference>
<gene>
    <name evidence="1" type="ORF">Ccrd_010552</name>
</gene>
<keyword evidence="2" id="KW-1185">Reference proteome</keyword>
<dbReference type="Gramene" id="KVI11041">
    <property type="protein sequence ID" value="KVI11041"/>
    <property type="gene ID" value="Ccrd_010552"/>
</dbReference>